<protein>
    <submittedName>
        <fullName evidence="5">SpoIIE family protein phosphatase</fullName>
    </submittedName>
</protein>
<evidence type="ECO:0000259" key="4">
    <source>
        <dbReference type="SMART" id="SM00331"/>
    </source>
</evidence>
<accession>A0AAW9NVB1</accession>
<dbReference type="PANTHER" id="PTHR43156:SF2">
    <property type="entry name" value="STAGE II SPORULATION PROTEIN E"/>
    <property type="match status" value="1"/>
</dbReference>
<organism evidence="5 6">
    <name type="scientific">Metasolibacillus meyeri</name>
    <dbReference type="NCBI Taxonomy" id="1071052"/>
    <lineage>
        <taxon>Bacteria</taxon>
        <taxon>Bacillati</taxon>
        <taxon>Bacillota</taxon>
        <taxon>Bacilli</taxon>
        <taxon>Bacillales</taxon>
        <taxon>Caryophanaceae</taxon>
        <taxon>Metasolibacillus</taxon>
    </lineage>
</organism>
<evidence type="ECO:0000256" key="2">
    <source>
        <dbReference type="SAM" id="Coils"/>
    </source>
</evidence>
<feature type="transmembrane region" description="Helical" evidence="3">
    <location>
        <begin position="70"/>
        <end position="96"/>
    </location>
</feature>
<dbReference type="Proteomes" id="UP001344888">
    <property type="component" value="Unassembled WGS sequence"/>
</dbReference>
<dbReference type="SUPFAM" id="SSF81606">
    <property type="entry name" value="PP2C-like"/>
    <property type="match status" value="1"/>
</dbReference>
<dbReference type="AlphaFoldDB" id="A0AAW9NVB1"/>
<evidence type="ECO:0000256" key="1">
    <source>
        <dbReference type="ARBA" id="ARBA00022801"/>
    </source>
</evidence>
<gene>
    <name evidence="5" type="ORF">P9B03_17100</name>
</gene>
<feature type="transmembrane region" description="Helical" evidence="3">
    <location>
        <begin position="108"/>
        <end position="125"/>
    </location>
</feature>
<feature type="transmembrane region" description="Helical" evidence="3">
    <location>
        <begin position="196"/>
        <end position="216"/>
    </location>
</feature>
<comment type="caution">
    <text evidence="5">The sequence shown here is derived from an EMBL/GenBank/DDBJ whole genome shotgun (WGS) entry which is preliminary data.</text>
</comment>
<dbReference type="Pfam" id="PF19732">
    <property type="entry name" value="SpoIIE_N"/>
    <property type="match status" value="1"/>
</dbReference>
<feature type="transmembrane region" description="Helical" evidence="3">
    <location>
        <begin position="228"/>
        <end position="253"/>
    </location>
</feature>
<feature type="transmembrane region" description="Helical" evidence="3">
    <location>
        <begin position="259"/>
        <end position="278"/>
    </location>
</feature>
<feature type="coiled-coil region" evidence="2">
    <location>
        <begin position="409"/>
        <end position="477"/>
    </location>
</feature>
<dbReference type="InterPro" id="IPR001932">
    <property type="entry name" value="PPM-type_phosphatase-like_dom"/>
</dbReference>
<feature type="transmembrane region" description="Helical" evidence="3">
    <location>
        <begin position="137"/>
        <end position="161"/>
    </location>
</feature>
<name>A0AAW9NVB1_9BACL</name>
<keyword evidence="2" id="KW-0175">Coiled coil</keyword>
<reference evidence="5 6" key="1">
    <citation type="submission" date="2023-03" db="EMBL/GenBank/DDBJ databases">
        <title>Bacillus Genome Sequencing.</title>
        <authorList>
            <person name="Dunlap C."/>
        </authorList>
    </citation>
    <scope>NUCLEOTIDE SEQUENCE [LARGE SCALE GENOMIC DNA]</scope>
    <source>
        <strain evidence="5 6">B-59205</strain>
    </source>
</reference>
<keyword evidence="3" id="KW-1133">Transmembrane helix</keyword>
<dbReference type="EMBL" id="JARSFG010000023">
    <property type="protein sequence ID" value="MEC1180223.1"/>
    <property type="molecule type" value="Genomic_DNA"/>
</dbReference>
<dbReference type="RefSeq" id="WP_326124788.1">
    <property type="nucleotide sequence ID" value="NZ_JARSFG010000023.1"/>
</dbReference>
<feature type="transmembrane region" description="Helical" evidence="3">
    <location>
        <begin position="31"/>
        <end position="58"/>
    </location>
</feature>
<proteinExistence type="predicted"/>
<evidence type="ECO:0000256" key="3">
    <source>
        <dbReference type="SAM" id="Phobius"/>
    </source>
</evidence>
<dbReference type="PANTHER" id="PTHR43156">
    <property type="entry name" value="STAGE II SPORULATION PROTEIN E-RELATED"/>
    <property type="match status" value="1"/>
</dbReference>
<dbReference type="Gene3D" id="3.60.40.10">
    <property type="entry name" value="PPM-type phosphatase domain"/>
    <property type="match status" value="1"/>
</dbReference>
<evidence type="ECO:0000313" key="6">
    <source>
        <dbReference type="Proteomes" id="UP001344888"/>
    </source>
</evidence>
<dbReference type="InterPro" id="IPR045768">
    <property type="entry name" value="SpoIIE_N"/>
</dbReference>
<dbReference type="GO" id="GO:0016791">
    <property type="term" value="F:phosphatase activity"/>
    <property type="evidence" value="ECO:0007669"/>
    <property type="project" value="TreeGrafter"/>
</dbReference>
<sequence length="789" mass="90246">MTRVEMLETPSMWQGMKEHAKNKKITYSLQVTFFIIAYFLAQAVFFDATLPFLLPFWAIVRLRYDNMRTAVIVGGLLGSLSFGLGQAVILCLQLIVFELLCRFKYYKMPASVAIGLSILIIQMPWQSVSYGGVPPFLVLLYVGYEVILAVLMTLFIQLFFVRPHQFWQAEWSYERIGAGFVIAAAMLGGMQSVVIYSLSLTIFTLHLIICIAARVAGVPIATMTATILGALLGVASLSFTGMLALYAVTGVVVGSCKRLGRLGVALGSIVPSALFFFYDATLPLDIVYFFSIVMAAILFLLLPQSLFTTLHDLFYPERDEVLLKRQTWMTEHATENLMQFQHFVDFMKELVFDRFTADYVQKKKVEPLATCMSCFRYERCWADAEMAQTVEGWCVAKAAAKPAEVLRAEEQVRQKCVKSTKLLEELETQLYQEQMNGQFYHGKKMIALQLRDLSRHLQRLMQEIKEEALSFQSIEEELMNAFKQAYIPCFQIDVLQSKPGERIVVCSLTPKKSSQYDMLQLCERLIVPIFYDVWQEPLFVEHYEIRQEPFRHMQVRFRSAVRYELAHDSYSQAKELVNGSGDAHAIFPIHAGLTAVMLSDGMGQNKEAQRESRKLIRMMRECLLYNMNPETAMHTLHYVMSLKREIDMYATIDFALIDLQNGTLWSWKAGSMSTYIVRGQTVMKIDGTSAPVGFMPQFSVETQKMKLRADDVIFMVSDGLFSSELNWDEQESYFLELIKQRIAEKMPIDVLLYDVMAHYKGRYEIEDDCTLIGLTLQHIIPQWATVKAN</sequence>
<dbReference type="SMART" id="SM00331">
    <property type="entry name" value="PP2C_SIG"/>
    <property type="match status" value="1"/>
</dbReference>
<dbReference type="InterPro" id="IPR052016">
    <property type="entry name" value="Bact_Sigma-Reg"/>
</dbReference>
<keyword evidence="1" id="KW-0378">Hydrolase</keyword>
<feature type="transmembrane region" description="Helical" evidence="3">
    <location>
        <begin position="285"/>
        <end position="302"/>
    </location>
</feature>
<keyword evidence="3" id="KW-0812">Transmembrane</keyword>
<evidence type="ECO:0000313" key="5">
    <source>
        <dbReference type="EMBL" id="MEC1180223.1"/>
    </source>
</evidence>
<feature type="transmembrane region" description="Helical" evidence="3">
    <location>
        <begin position="173"/>
        <end position="190"/>
    </location>
</feature>
<dbReference type="Pfam" id="PF07228">
    <property type="entry name" value="SpoIIE"/>
    <property type="match status" value="1"/>
</dbReference>
<feature type="domain" description="PPM-type phosphatase" evidence="4">
    <location>
        <begin position="564"/>
        <end position="776"/>
    </location>
</feature>
<keyword evidence="6" id="KW-1185">Reference proteome</keyword>
<dbReference type="InterPro" id="IPR036457">
    <property type="entry name" value="PPM-type-like_dom_sf"/>
</dbReference>
<keyword evidence="3" id="KW-0472">Membrane</keyword>